<reference evidence="1" key="1">
    <citation type="submission" date="2021-06" db="EMBL/GenBank/DDBJ databases">
        <authorList>
            <person name="Kallberg Y."/>
            <person name="Tangrot J."/>
            <person name="Rosling A."/>
        </authorList>
    </citation>
    <scope>NUCLEOTIDE SEQUENCE</scope>
    <source>
        <strain evidence="1">FL130A</strain>
    </source>
</reference>
<feature type="non-terminal residue" evidence="1">
    <location>
        <position position="1"/>
    </location>
</feature>
<organism evidence="1 2">
    <name type="scientific">Ambispora leptoticha</name>
    <dbReference type="NCBI Taxonomy" id="144679"/>
    <lineage>
        <taxon>Eukaryota</taxon>
        <taxon>Fungi</taxon>
        <taxon>Fungi incertae sedis</taxon>
        <taxon>Mucoromycota</taxon>
        <taxon>Glomeromycotina</taxon>
        <taxon>Glomeromycetes</taxon>
        <taxon>Archaeosporales</taxon>
        <taxon>Ambisporaceae</taxon>
        <taxon>Ambispora</taxon>
    </lineage>
</organism>
<gene>
    <name evidence="1" type="ORF">ALEPTO_LOCUS13867</name>
</gene>
<feature type="non-terminal residue" evidence="1">
    <location>
        <position position="45"/>
    </location>
</feature>
<evidence type="ECO:0000313" key="2">
    <source>
        <dbReference type="Proteomes" id="UP000789508"/>
    </source>
</evidence>
<protein>
    <submittedName>
        <fullName evidence="1">2758_t:CDS:1</fullName>
    </submittedName>
</protein>
<name>A0A9N9J596_9GLOM</name>
<accession>A0A9N9J596</accession>
<dbReference type="AlphaFoldDB" id="A0A9N9J596"/>
<dbReference type="OrthoDB" id="10576791at2759"/>
<keyword evidence="2" id="KW-1185">Reference proteome</keyword>
<dbReference type="Proteomes" id="UP000789508">
    <property type="component" value="Unassembled WGS sequence"/>
</dbReference>
<evidence type="ECO:0000313" key="1">
    <source>
        <dbReference type="EMBL" id="CAG8765838.1"/>
    </source>
</evidence>
<sequence>QAEKLENYLKNKGVKIITCELVGQAEYLAHNLGIEYVPVGNHYRN</sequence>
<dbReference type="EMBL" id="CAJVPS010049200">
    <property type="protein sequence ID" value="CAG8765838.1"/>
    <property type="molecule type" value="Genomic_DNA"/>
</dbReference>
<comment type="caution">
    <text evidence="1">The sequence shown here is derived from an EMBL/GenBank/DDBJ whole genome shotgun (WGS) entry which is preliminary data.</text>
</comment>
<proteinExistence type="predicted"/>